<dbReference type="Proteomes" id="UP001229421">
    <property type="component" value="Unassembled WGS sequence"/>
</dbReference>
<gene>
    <name evidence="1" type="ORF">QVD17_24711</name>
</gene>
<evidence type="ECO:0000313" key="1">
    <source>
        <dbReference type="EMBL" id="KAK1421940.1"/>
    </source>
</evidence>
<protein>
    <submittedName>
        <fullName evidence="1">Uncharacterized protein</fullName>
    </submittedName>
</protein>
<keyword evidence="2" id="KW-1185">Reference proteome</keyword>
<dbReference type="AlphaFoldDB" id="A0AAD8KFE3"/>
<evidence type="ECO:0000313" key="2">
    <source>
        <dbReference type="Proteomes" id="UP001229421"/>
    </source>
</evidence>
<sequence length="86" mass="9912">MGVRNPRLTLDLTFQFSLCTNPKQEAVCNTWVDKETVMENDRIRSQTTRIMIEARDGITVMTEDSTLLVQMIQCTATYVLVKRLEV</sequence>
<reference evidence="1" key="1">
    <citation type="journal article" date="2023" name="bioRxiv">
        <title>Improved chromosome-level genome assembly for marigold (Tagetes erecta).</title>
        <authorList>
            <person name="Jiang F."/>
            <person name="Yuan L."/>
            <person name="Wang S."/>
            <person name="Wang H."/>
            <person name="Xu D."/>
            <person name="Wang A."/>
            <person name="Fan W."/>
        </authorList>
    </citation>
    <scope>NUCLEOTIDE SEQUENCE</scope>
    <source>
        <strain evidence="1">WSJ</strain>
        <tissue evidence="1">Leaf</tissue>
    </source>
</reference>
<organism evidence="1 2">
    <name type="scientific">Tagetes erecta</name>
    <name type="common">African marigold</name>
    <dbReference type="NCBI Taxonomy" id="13708"/>
    <lineage>
        <taxon>Eukaryota</taxon>
        <taxon>Viridiplantae</taxon>
        <taxon>Streptophyta</taxon>
        <taxon>Embryophyta</taxon>
        <taxon>Tracheophyta</taxon>
        <taxon>Spermatophyta</taxon>
        <taxon>Magnoliopsida</taxon>
        <taxon>eudicotyledons</taxon>
        <taxon>Gunneridae</taxon>
        <taxon>Pentapetalae</taxon>
        <taxon>asterids</taxon>
        <taxon>campanulids</taxon>
        <taxon>Asterales</taxon>
        <taxon>Asteraceae</taxon>
        <taxon>Asteroideae</taxon>
        <taxon>Heliantheae alliance</taxon>
        <taxon>Tageteae</taxon>
        <taxon>Tagetes</taxon>
    </lineage>
</organism>
<name>A0AAD8KFE3_TARER</name>
<comment type="caution">
    <text evidence="1">The sequence shown here is derived from an EMBL/GenBank/DDBJ whole genome shotgun (WGS) entry which is preliminary data.</text>
</comment>
<proteinExistence type="predicted"/>
<dbReference type="EMBL" id="JAUHHV010000006">
    <property type="protein sequence ID" value="KAK1421940.1"/>
    <property type="molecule type" value="Genomic_DNA"/>
</dbReference>
<accession>A0AAD8KFE3</accession>